<dbReference type="AlphaFoldDB" id="A0A2I0AUD9"/>
<dbReference type="Proteomes" id="UP000236161">
    <property type="component" value="Unassembled WGS sequence"/>
</dbReference>
<dbReference type="PANTHER" id="PTHR35099:SF2">
    <property type="entry name" value="OS02G0182700 PROTEIN"/>
    <property type="match status" value="1"/>
</dbReference>
<organism evidence="3 4">
    <name type="scientific">Apostasia shenzhenica</name>
    <dbReference type="NCBI Taxonomy" id="1088818"/>
    <lineage>
        <taxon>Eukaryota</taxon>
        <taxon>Viridiplantae</taxon>
        <taxon>Streptophyta</taxon>
        <taxon>Embryophyta</taxon>
        <taxon>Tracheophyta</taxon>
        <taxon>Spermatophyta</taxon>
        <taxon>Magnoliopsida</taxon>
        <taxon>Liliopsida</taxon>
        <taxon>Asparagales</taxon>
        <taxon>Orchidaceae</taxon>
        <taxon>Apostasioideae</taxon>
        <taxon>Apostasia</taxon>
    </lineage>
</organism>
<evidence type="ECO:0000313" key="3">
    <source>
        <dbReference type="EMBL" id="PKA59157.1"/>
    </source>
</evidence>
<evidence type="ECO:0008006" key="5">
    <source>
        <dbReference type="Google" id="ProtNLM"/>
    </source>
</evidence>
<feature type="compositionally biased region" description="Low complexity" evidence="2">
    <location>
        <begin position="103"/>
        <end position="113"/>
    </location>
</feature>
<evidence type="ECO:0000256" key="1">
    <source>
        <dbReference type="SAM" id="Coils"/>
    </source>
</evidence>
<gene>
    <name evidence="3" type="ORF">AXF42_Ash001250</name>
</gene>
<dbReference type="PANTHER" id="PTHR35099">
    <property type="entry name" value="OS02G0182700 PROTEIN"/>
    <property type="match status" value="1"/>
</dbReference>
<proteinExistence type="predicted"/>
<dbReference type="EMBL" id="KZ451950">
    <property type="protein sequence ID" value="PKA59157.1"/>
    <property type="molecule type" value="Genomic_DNA"/>
</dbReference>
<feature type="compositionally biased region" description="Basic residues" evidence="2">
    <location>
        <begin position="60"/>
        <end position="69"/>
    </location>
</feature>
<feature type="region of interest" description="Disordered" evidence="2">
    <location>
        <begin position="26"/>
        <end position="113"/>
    </location>
</feature>
<evidence type="ECO:0000313" key="4">
    <source>
        <dbReference type="Proteomes" id="UP000236161"/>
    </source>
</evidence>
<accession>A0A2I0AUD9</accession>
<keyword evidence="1" id="KW-0175">Coiled coil</keyword>
<feature type="coiled-coil region" evidence="1">
    <location>
        <begin position="180"/>
        <end position="207"/>
    </location>
</feature>
<keyword evidence="4" id="KW-1185">Reference proteome</keyword>
<name>A0A2I0AUD9_9ASPA</name>
<sequence>MEDADEEMLAAAETLFICRHSLTDLPQRSAHRPWSPDPQEEESFESIPTVLVPSWGFRSTRSRSSCKAKRKEEDEIFPPPPQPPAITCGRPSPPTPFDLVTASTSGSEGSPSYSEILPIKRLCAGDASASRGEVDGKMRAVHRSPMVEAVVTSSKPIRRRGRKKTITELQAQEKALVNDNLMLRKQVESKRKEMEALISENRRLKSEMVSRKVFPLMGLLRSLLSVF</sequence>
<evidence type="ECO:0000256" key="2">
    <source>
        <dbReference type="SAM" id="MobiDB-lite"/>
    </source>
</evidence>
<reference evidence="3 4" key="1">
    <citation type="journal article" date="2017" name="Nature">
        <title>The Apostasia genome and the evolution of orchids.</title>
        <authorList>
            <person name="Zhang G.Q."/>
            <person name="Liu K.W."/>
            <person name="Li Z."/>
            <person name="Lohaus R."/>
            <person name="Hsiao Y.Y."/>
            <person name="Niu S.C."/>
            <person name="Wang J.Y."/>
            <person name="Lin Y.C."/>
            <person name="Xu Q."/>
            <person name="Chen L.J."/>
            <person name="Yoshida K."/>
            <person name="Fujiwara S."/>
            <person name="Wang Z.W."/>
            <person name="Zhang Y.Q."/>
            <person name="Mitsuda N."/>
            <person name="Wang M."/>
            <person name="Liu G.H."/>
            <person name="Pecoraro L."/>
            <person name="Huang H.X."/>
            <person name="Xiao X.J."/>
            <person name="Lin M."/>
            <person name="Wu X.Y."/>
            <person name="Wu W.L."/>
            <person name="Chen Y.Y."/>
            <person name="Chang S.B."/>
            <person name="Sakamoto S."/>
            <person name="Ohme-Takagi M."/>
            <person name="Yagi M."/>
            <person name="Zeng S.J."/>
            <person name="Shen C.Y."/>
            <person name="Yeh C.M."/>
            <person name="Luo Y.B."/>
            <person name="Tsai W.C."/>
            <person name="Van de Peer Y."/>
            <person name="Liu Z.J."/>
        </authorList>
    </citation>
    <scope>NUCLEOTIDE SEQUENCE [LARGE SCALE GENOMIC DNA]</scope>
    <source>
        <strain evidence="4">cv. Shenzhen</strain>
        <tissue evidence="3">Stem</tissue>
    </source>
</reference>
<dbReference type="OrthoDB" id="773593at2759"/>
<protein>
    <recommendedName>
        <fullName evidence="5">BZIP domain-containing protein</fullName>
    </recommendedName>
</protein>